<proteinExistence type="predicted"/>
<sequence length="79" mass="9541">MKDLMVFAINQWQRYTHNLLTTRYTHNQIFDLSFFTKLNTLNNNKYKLINQSSLTEKYKPSMLRYQTVKLTLNNGTIYN</sequence>
<evidence type="ECO:0000313" key="1">
    <source>
        <dbReference type="EMBL" id="TKR89469.1"/>
    </source>
</evidence>
<dbReference type="EMBL" id="AZBU02000003">
    <property type="protein sequence ID" value="TKR89469.1"/>
    <property type="molecule type" value="Genomic_DNA"/>
</dbReference>
<organism evidence="1 2">
    <name type="scientific">Steinernema carpocapsae</name>
    <name type="common">Entomopathogenic nematode</name>
    <dbReference type="NCBI Taxonomy" id="34508"/>
    <lineage>
        <taxon>Eukaryota</taxon>
        <taxon>Metazoa</taxon>
        <taxon>Ecdysozoa</taxon>
        <taxon>Nematoda</taxon>
        <taxon>Chromadorea</taxon>
        <taxon>Rhabditida</taxon>
        <taxon>Tylenchina</taxon>
        <taxon>Panagrolaimomorpha</taxon>
        <taxon>Strongyloidoidea</taxon>
        <taxon>Steinernematidae</taxon>
        <taxon>Steinernema</taxon>
    </lineage>
</organism>
<reference evidence="1 2" key="2">
    <citation type="journal article" date="2019" name="G3 (Bethesda)">
        <title>Hybrid Assembly of the Genome of the Entomopathogenic Nematode Steinernema carpocapsae Identifies the X-Chromosome.</title>
        <authorList>
            <person name="Serra L."/>
            <person name="Macchietto M."/>
            <person name="Macias-Munoz A."/>
            <person name="McGill C.J."/>
            <person name="Rodriguez I.M."/>
            <person name="Rodriguez B."/>
            <person name="Murad R."/>
            <person name="Mortazavi A."/>
        </authorList>
    </citation>
    <scope>NUCLEOTIDE SEQUENCE [LARGE SCALE GENOMIC DNA]</scope>
    <source>
        <strain evidence="1 2">ALL</strain>
    </source>
</reference>
<reference evidence="1 2" key="1">
    <citation type="journal article" date="2015" name="Genome Biol.">
        <title>Comparative genomics of Steinernema reveals deeply conserved gene regulatory networks.</title>
        <authorList>
            <person name="Dillman A.R."/>
            <person name="Macchietto M."/>
            <person name="Porter C.F."/>
            <person name="Rogers A."/>
            <person name="Williams B."/>
            <person name="Antoshechkin I."/>
            <person name="Lee M.M."/>
            <person name="Goodwin Z."/>
            <person name="Lu X."/>
            <person name="Lewis E.E."/>
            <person name="Goodrich-Blair H."/>
            <person name="Stock S.P."/>
            <person name="Adams B.J."/>
            <person name="Sternberg P.W."/>
            <person name="Mortazavi A."/>
        </authorList>
    </citation>
    <scope>NUCLEOTIDE SEQUENCE [LARGE SCALE GENOMIC DNA]</scope>
    <source>
        <strain evidence="1 2">ALL</strain>
    </source>
</reference>
<keyword evidence="2" id="KW-1185">Reference proteome</keyword>
<name>A0A4U5P0J7_STECR</name>
<dbReference type="Proteomes" id="UP000298663">
    <property type="component" value="Unassembled WGS sequence"/>
</dbReference>
<comment type="caution">
    <text evidence="1">The sequence shown here is derived from an EMBL/GenBank/DDBJ whole genome shotgun (WGS) entry which is preliminary data.</text>
</comment>
<protein>
    <submittedName>
        <fullName evidence="1">Uncharacterized protein</fullName>
    </submittedName>
</protein>
<accession>A0A4U5P0J7</accession>
<gene>
    <name evidence="1" type="ORF">L596_013567</name>
</gene>
<evidence type="ECO:0000313" key="2">
    <source>
        <dbReference type="Proteomes" id="UP000298663"/>
    </source>
</evidence>
<dbReference type="AlphaFoldDB" id="A0A4U5P0J7"/>